<evidence type="ECO:0000256" key="2">
    <source>
        <dbReference type="ARBA" id="ARBA00022475"/>
    </source>
</evidence>
<gene>
    <name evidence="8" type="ORF">EWE74_12445</name>
</gene>
<feature type="transmembrane region" description="Helical" evidence="7">
    <location>
        <begin position="147"/>
        <end position="163"/>
    </location>
</feature>
<comment type="caution">
    <text evidence="8">The sequence shown here is derived from an EMBL/GenBank/DDBJ whole genome shotgun (WGS) entry which is preliminary data.</text>
</comment>
<dbReference type="RefSeq" id="WP_130141856.1">
    <property type="nucleotide sequence ID" value="NZ_SGIT01000002.1"/>
</dbReference>
<dbReference type="GO" id="GO:0005886">
    <property type="term" value="C:plasma membrane"/>
    <property type="evidence" value="ECO:0007669"/>
    <property type="project" value="InterPro"/>
</dbReference>
<evidence type="ECO:0000256" key="1">
    <source>
        <dbReference type="ARBA" id="ARBA00007150"/>
    </source>
</evidence>
<evidence type="ECO:0000313" key="8">
    <source>
        <dbReference type="EMBL" id="RZF59938.1"/>
    </source>
</evidence>
<keyword evidence="3 8" id="KW-0808">Transferase</keyword>
<accession>A0A4V2DC18</accession>
<feature type="transmembrane region" description="Helical" evidence="7">
    <location>
        <begin position="291"/>
        <end position="310"/>
    </location>
</feature>
<dbReference type="AlphaFoldDB" id="A0A4V2DC18"/>
<dbReference type="GO" id="GO:0042158">
    <property type="term" value="P:lipoprotein biosynthetic process"/>
    <property type="evidence" value="ECO:0007669"/>
    <property type="project" value="InterPro"/>
</dbReference>
<dbReference type="GO" id="GO:0008961">
    <property type="term" value="F:phosphatidylglycerol-prolipoprotein diacylglyceryl transferase activity"/>
    <property type="evidence" value="ECO:0007669"/>
    <property type="project" value="InterPro"/>
</dbReference>
<organism evidence="8 9">
    <name type="scientific">Sphingobacterium corticibacterium</name>
    <dbReference type="NCBI Taxonomy" id="2484746"/>
    <lineage>
        <taxon>Bacteria</taxon>
        <taxon>Pseudomonadati</taxon>
        <taxon>Bacteroidota</taxon>
        <taxon>Sphingobacteriia</taxon>
        <taxon>Sphingobacteriales</taxon>
        <taxon>Sphingobacteriaceae</taxon>
        <taxon>Sphingobacterium</taxon>
    </lineage>
</organism>
<evidence type="ECO:0000256" key="4">
    <source>
        <dbReference type="ARBA" id="ARBA00022692"/>
    </source>
</evidence>
<feature type="transmembrane region" description="Helical" evidence="7">
    <location>
        <begin position="183"/>
        <end position="204"/>
    </location>
</feature>
<feature type="transmembrane region" description="Helical" evidence="7">
    <location>
        <begin position="322"/>
        <end position="344"/>
    </location>
</feature>
<dbReference type="Proteomes" id="UP000292855">
    <property type="component" value="Unassembled WGS sequence"/>
</dbReference>
<evidence type="ECO:0000256" key="3">
    <source>
        <dbReference type="ARBA" id="ARBA00022679"/>
    </source>
</evidence>
<evidence type="ECO:0000313" key="9">
    <source>
        <dbReference type="Proteomes" id="UP000292855"/>
    </source>
</evidence>
<keyword evidence="5 7" id="KW-1133">Transmembrane helix</keyword>
<sequence length="383" mass="43382">MFPTFSSLINYIFGTDFSWPIPTFGIFVTLAFVLSYLVFKSEFVRKEKRGEFKAFEEHVQWDAKAISFLFLGYGLLGFLIGYKGIGALLNLEAFSHNPLRFIFSAQGNWIAGLALALVSCVLTGILYRKLIFGKNTTETRNVRPKELLPAMLLWAGVTGFIGSKVFNVFEDGHLHHSHSIFEILHVSGLTFWGGLFFGAASYLYIGMRKGMGWRHLADVGSLGMLVAYGVGRIGCHLSGDGDWGIVNTVEKPFSLLPDWMWSFRFPHNVIGQGEHISGCEGKYCYILPNGVFPTSFYEAFVILLVFAVLWKIKERIKTPGRLFVIYLFITGTERFLIEFIRVNYKFKVFGLYLSEAQLVGFFMVLLAFLLGGYLKNNHYLSNR</sequence>
<evidence type="ECO:0000256" key="7">
    <source>
        <dbReference type="SAM" id="Phobius"/>
    </source>
</evidence>
<name>A0A4V2DC18_9SPHI</name>
<feature type="transmembrane region" description="Helical" evidence="7">
    <location>
        <begin position="20"/>
        <end position="39"/>
    </location>
</feature>
<keyword evidence="9" id="KW-1185">Reference proteome</keyword>
<feature type="transmembrane region" description="Helical" evidence="7">
    <location>
        <begin position="216"/>
        <end position="234"/>
    </location>
</feature>
<dbReference type="Pfam" id="PF01790">
    <property type="entry name" value="LGT"/>
    <property type="match status" value="1"/>
</dbReference>
<evidence type="ECO:0000256" key="5">
    <source>
        <dbReference type="ARBA" id="ARBA00022989"/>
    </source>
</evidence>
<keyword evidence="2" id="KW-1003">Cell membrane</keyword>
<proteinExistence type="inferred from homology"/>
<dbReference type="EMBL" id="SGIT01000002">
    <property type="protein sequence ID" value="RZF59938.1"/>
    <property type="molecule type" value="Genomic_DNA"/>
</dbReference>
<dbReference type="PANTHER" id="PTHR30589:SF0">
    <property type="entry name" value="PHOSPHATIDYLGLYCEROL--PROLIPOPROTEIN DIACYLGLYCERYL TRANSFERASE"/>
    <property type="match status" value="1"/>
</dbReference>
<keyword evidence="4 7" id="KW-0812">Transmembrane</keyword>
<feature type="transmembrane region" description="Helical" evidence="7">
    <location>
        <begin position="356"/>
        <end position="374"/>
    </location>
</feature>
<evidence type="ECO:0000256" key="6">
    <source>
        <dbReference type="ARBA" id="ARBA00023136"/>
    </source>
</evidence>
<comment type="similarity">
    <text evidence="1">Belongs to the Lgt family.</text>
</comment>
<dbReference type="OrthoDB" id="871140at2"/>
<dbReference type="PANTHER" id="PTHR30589">
    <property type="entry name" value="PROLIPOPROTEIN DIACYLGLYCERYL TRANSFERASE"/>
    <property type="match status" value="1"/>
</dbReference>
<keyword evidence="6 7" id="KW-0472">Membrane</keyword>
<dbReference type="InterPro" id="IPR001640">
    <property type="entry name" value="Lgt"/>
</dbReference>
<feature type="transmembrane region" description="Helical" evidence="7">
    <location>
        <begin position="68"/>
        <end position="89"/>
    </location>
</feature>
<reference evidence="8 9" key="1">
    <citation type="submission" date="2019-02" db="EMBL/GenBank/DDBJ databases">
        <authorList>
            <person name="Li Y."/>
        </authorList>
    </citation>
    <scope>NUCLEOTIDE SEQUENCE [LARGE SCALE GENOMIC DNA]</scope>
    <source>
        <strain evidence="8 9">30C10-4-7</strain>
    </source>
</reference>
<protein>
    <submittedName>
        <fullName evidence="8">Diacylglyceryl transferase</fullName>
    </submittedName>
</protein>
<feature type="transmembrane region" description="Helical" evidence="7">
    <location>
        <begin position="109"/>
        <end position="127"/>
    </location>
</feature>